<gene>
    <name evidence="1" type="ORF">COF81_25280</name>
</gene>
<dbReference type="RefSeq" id="WP_097787387.1">
    <property type="nucleotide sequence ID" value="NZ_JBALME010000075.1"/>
</dbReference>
<evidence type="ECO:0000313" key="1">
    <source>
        <dbReference type="EMBL" id="PHE89388.1"/>
    </source>
</evidence>
<dbReference type="EMBL" id="NUTL01000135">
    <property type="protein sequence ID" value="PHE89388.1"/>
    <property type="molecule type" value="Genomic_DNA"/>
</dbReference>
<evidence type="ECO:0000313" key="2">
    <source>
        <dbReference type="Proteomes" id="UP000221918"/>
    </source>
</evidence>
<proteinExistence type="predicted"/>
<organism evidence="1 2">
    <name type="scientific">Bacillus pseudomycoides</name>
    <dbReference type="NCBI Taxonomy" id="64104"/>
    <lineage>
        <taxon>Bacteria</taxon>
        <taxon>Bacillati</taxon>
        <taxon>Bacillota</taxon>
        <taxon>Bacilli</taxon>
        <taxon>Bacillales</taxon>
        <taxon>Bacillaceae</taxon>
        <taxon>Bacillus</taxon>
        <taxon>Bacillus cereus group</taxon>
    </lineage>
</organism>
<dbReference type="Proteomes" id="UP000221918">
    <property type="component" value="Unassembled WGS sequence"/>
</dbReference>
<protein>
    <submittedName>
        <fullName evidence="1">Uncharacterized protein</fullName>
    </submittedName>
</protein>
<name>A0ABD6SZJ4_9BACI</name>
<dbReference type="AlphaFoldDB" id="A0ABD6SZJ4"/>
<sequence>MKKRDLWKGFSREQIKENARKRWDNLCEQAVVLRREQRLNYWKISLQLCCDSTMLGKELKKRGLYRKFHKDIKQDDYI</sequence>
<comment type="caution">
    <text evidence="1">The sequence shown here is derived from an EMBL/GenBank/DDBJ whole genome shotgun (WGS) entry which is preliminary data.</text>
</comment>
<reference evidence="1 2" key="1">
    <citation type="submission" date="2017-09" db="EMBL/GenBank/DDBJ databases">
        <title>Large-scale bioinformatics analysis of Bacillus genomes uncovers conserved roles of natural products in bacterial physiology.</title>
        <authorList>
            <consortium name="Agbiome Team Llc"/>
            <person name="Bleich R.M."/>
            <person name="Grubbs K.J."/>
            <person name="Santa Maria K.C."/>
            <person name="Allen S.E."/>
            <person name="Farag S."/>
            <person name="Shank E.A."/>
            <person name="Bowers A."/>
        </authorList>
    </citation>
    <scope>NUCLEOTIDE SEQUENCE [LARGE SCALE GENOMIC DNA]</scope>
    <source>
        <strain evidence="1 2">AFS037265</strain>
    </source>
</reference>
<accession>A0ABD6SZJ4</accession>